<dbReference type="CDD" id="cd00540">
    <property type="entry name" value="AAG"/>
    <property type="match status" value="1"/>
</dbReference>
<evidence type="ECO:0000313" key="7">
    <source>
        <dbReference type="Proteomes" id="UP001207408"/>
    </source>
</evidence>
<sequence length="169" mass="19118">MRLGEEFFKLGALELAPKLLGQKIVRCFEDGRKSEFVITEVEAYCGEEDLACHASKGRTNRTEVMYHRGGKVYVYLIYGMYWLLNFVCGNDGDPQAVLIRGVEGVSGPGRVGKALGLDKTFYGENLLFSDRLWLERGIDDLKVVASKRIGVEYAGPTWSNKKYRFFVDQ</sequence>
<evidence type="ECO:0000256" key="3">
    <source>
        <dbReference type="ARBA" id="ARBA00022801"/>
    </source>
</evidence>
<evidence type="ECO:0000256" key="1">
    <source>
        <dbReference type="ARBA" id="ARBA00009232"/>
    </source>
</evidence>
<organism evidence="6 7">
    <name type="scientific">Plebeiibacterium marinum</name>
    <dbReference type="NCBI Taxonomy" id="2992111"/>
    <lineage>
        <taxon>Bacteria</taxon>
        <taxon>Pseudomonadati</taxon>
        <taxon>Bacteroidota</taxon>
        <taxon>Bacteroidia</taxon>
        <taxon>Marinilabiliales</taxon>
        <taxon>Marinilabiliaceae</taxon>
        <taxon>Plebeiibacterium</taxon>
    </lineage>
</organism>
<dbReference type="PANTHER" id="PTHR10429:SF0">
    <property type="entry name" value="DNA-3-METHYLADENINE GLYCOSYLASE"/>
    <property type="match status" value="1"/>
</dbReference>
<dbReference type="InterPro" id="IPR036995">
    <property type="entry name" value="MPG_sf"/>
</dbReference>
<dbReference type="NCBIfam" id="TIGR00567">
    <property type="entry name" value="3mg"/>
    <property type="match status" value="1"/>
</dbReference>
<dbReference type="AlphaFoldDB" id="A0AAE3MF74"/>
<reference evidence="6" key="1">
    <citation type="submission" date="2022-10" db="EMBL/GenBank/DDBJ databases">
        <authorList>
            <person name="Yu W.X."/>
        </authorList>
    </citation>
    <scope>NUCLEOTIDE SEQUENCE</scope>
    <source>
        <strain evidence="6">D04</strain>
    </source>
</reference>
<dbReference type="Gene3D" id="3.10.300.10">
    <property type="entry name" value="Methylpurine-DNA glycosylase (MPG)"/>
    <property type="match status" value="2"/>
</dbReference>
<accession>A0AAE3MF74</accession>
<comment type="caution">
    <text evidence="6">The sequence shown here is derived from an EMBL/GenBank/DDBJ whole genome shotgun (WGS) entry which is preliminary data.</text>
</comment>
<gene>
    <name evidence="6" type="ORF">OM074_14025</name>
</gene>
<dbReference type="RefSeq" id="WP_301200470.1">
    <property type="nucleotide sequence ID" value="NZ_JAPDPI010000029.1"/>
</dbReference>
<dbReference type="EC" id="3.2.2.-" evidence="5"/>
<evidence type="ECO:0000256" key="2">
    <source>
        <dbReference type="ARBA" id="ARBA00022763"/>
    </source>
</evidence>
<name>A0AAE3MF74_9BACT</name>
<protein>
    <recommendedName>
        <fullName evidence="5">Putative 3-methyladenine DNA glycosylase</fullName>
        <ecNumber evidence="5">3.2.2.-</ecNumber>
    </recommendedName>
</protein>
<evidence type="ECO:0000313" key="6">
    <source>
        <dbReference type="EMBL" id="MCW3806749.1"/>
    </source>
</evidence>
<dbReference type="InterPro" id="IPR003180">
    <property type="entry name" value="MPG"/>
</dbReference>
<comment type="similarity">
    <text evidence="1 5">Belongs to the DNA glycosylase MPG family.</text>
</comment>
<keyword evidence="2 5" id="KW-0227">DNA damage</keyword>
<evidence type="ECO:0000256" key="5">
    <source>
        <dbReference type="HAMAP-Rule" id="MF_00527"/>
    </source>
</evidence>
<dbReference type="Pfam" id="PF02245">
    <property type="entry name" value="Pur_DNA_glyco"/>
    <property type="match status" value="1"/>
</dbReference>
<dbReference type="HAMAP" id="MF_00527">
    <property type="entry name" value="3MGH"/>
    <property type="match status" value="1"/>
</dbReference>
<dbReference type="InterPro" id="IPR011034">
    <property type="entry name" value="Formyl_transferase-like_C_sf"/>
</dbReference>
<dbReference type="SUPFAM" id="SSF50486">
    <property type="entry name" value="FMT C-terminal domain-like"/>
    <property type="match status" value="1"/>
</dbReference>
<dbReference type="Proteomes" id="UP001207408">
    <property type="component" value="Unassembled WGS sequence"/>
</dbReference>
<dbReference type="GO" id="GO:0003677">
    <property type="term" value="F:DNA binding"/>
    <property type="evidence" value="ECO:0007669"/>
    <property type="project" value="InterPro"/>
</dbReference>
<proteinExistence type="inferred from homology"/>
<dbReference type="EMBL" id="JAPDPI010000029">
    <property type="protein sequence ID" value="MCW3806749.1"/>
    <property type="molecule type" value="Genomic_DNA"/>
</dbReference>
<dbReference type="GO" id="GO:0003905">
    <property type="term" value="F:alkylbase DNA N-glycosylase activity"/>
    <property type="evidence" value="ECO:0007669"/>
    <property type="project" value="InterPro"/>
</dbReference>
<keyword evidence="3 5" id="KW-0378">Hydrolase</keyword>
<keyword evidence="7" id="KW-1185">Reference proteome</keyword>
<dbReference type="GO" id="GO:0006284">
    <property type="term" value="P:base-excision repair"/>
    <property type="evidence" value="ECO:0007669"/>
    <property type="project" value="InterPro"/>
</dbReference>
<keyword evidence="4 5" id="KW-0234">DNA repair</keyword>
<dbReference type="PANTHER" id="PTHR10429">
    <property type="entry name" value="DNA-3-METHYLADENINE GLYCOSYLASE"/>
    <property type="match status" value="1"/>
</dbReference>
<evidence type="ECO:0000256" key="4">
    <source>
        <dbReference type="ARBA" id="ARBA00023204"/>
    </source>
</evidence>